<dbReference type="AlphaFoldDB" id="A0A2A3JZF6"/>
<dbReference type="OrthoDB" id="9787654at2"/>
<accession>A0A2A3JZF6</accession>
<feature type="non-terminal residue" evidence="4">
    <location>
        <position position="281"/>
    </location>
</feature>
<evidence type="ECO:0000256" key="1">
    <source>
        <dbReference type="ARBA" id="ARBA00038310"/>
    </source>
</evidence>
<name>A0A2A3JZF6_9RHOB</name>
<dbReference type="SUPFAM" id="SSF51556">
    <property type="entry name" value="Metallo-dependent hydrolases"/>
    <property type="match status" value="1"/>
</dbReference>
<evidence type="ECO:0000313" key="4">
    <source>
        <dbReference type="EMBL" id="PBD20502.1"/>
    </source>
</evidence>
<dbReference type="GO" id="GO:0016787">
    <property type="term" value="F:hydrolase activity"/>
    <property type="evidence" value="ECO:0007669"/>
    <property type="project" value="InterPro"/>
</dbReference>
<proteinExistence type="inferred from homology"/>
<comment type="similarity">
    <text evidence="1">Belongs to the metallo-dependent hydrolases superfamily.</text>
</comment>
<dbReference type="EMBL" id="NTHN01000039">
    <property type="protein sequence ID" value="PBD20502.1"/>
    <property type="molecule type" value="Genomic_DNA"/>
</dbReference>
<dbReference type="InterPro" id="IPR052350">
    <property type="entry name" value="Metallo-dep_Lactonases"/>
</dbReference>
<evidence type="ECO:0000259" key="2">
    <source>
        <dbReference type="Pfam" id="PF04909"/>
    </source>
</evidence>
<dbReference type="Gene3D" id="3.20.20.140">
    <property type="entry name" value="Metal-dependent hydrolases"/>
    <property type="match status" value="1"/>
</dbReference>
<dbReference type="Proteomes" id="UP000217448">
    <property type="component" value="Unassembled WGS sequence"/>
</dbReference>
<dbReference type="RefSeq" id="WP_095881024.1">
    <property type="nucleotide sequence ID" value="NZ_NTHN02000002.1"/>
</dbReference>
<evidence type="ECO:0000313" key="3">
    <source>
        <dbReference type="EMBL" id="MCT4369158.1"/>
    </source>
</evidence>
<dbReference type="InterPro" id="IPR032466">
    <property type="entry name" value="Metal_Hydrolase"/>
</dbReference>
<protein>
    <submittedName>
        <fullName evidence="4">Amidohydrolase</fullName>
    </submittedName>
</protein>
<dbReference type="EMBL" id="NTHN02000002">
    <property type="protein sequence ID" value="MCT4369158.1"/>
    <property type="molecule type" value="Genomic_DNA"/>
</dbReference>
<dbReference type="PANTHER" id="PTHR43569">
    <property type="entry name" value="AMIDOHYDROLASE"/>
    <property type="match status" value="1"/>
</dbReference>
<reference evidence="4" key="1">
    <citation type="submission" date="2017-09" db="EMBL/GenBank/DDBJ databases">
        <title>Yangia sp. SAOS 153D whole genome sequencing.</title>
        <authorList>
            <person name="Verma A."/>
            <person name="Krishnamurthi S."/>
        </authorList>
    </citation>
    <scope>NUCLEOTIDE SEQUENCE [LARGE SCALE GENOMIC DNA]</scope>
    <source>
        <strain evidence="4">SAOS 153D</strain>
    </source>
</reference>
<reference evidence="5" key="2">
    <citation type="submission" date="2023-07" db="EMBL/GenBank/DDBJ databases">
        <title>Yangia mangrovi SAOS 153D genome.</title>
        <authorList>
            <person name="Verma A."/>
            <person name="Pal Y."/>
            <person name="Sundharam S."/>
            <person name="Bisht B."/>
            <person name="Srinivasan K."/>
        </authorList>
    </citation>
    <scope>NUCLEOTIDE SEQUENCE [LARGE SCALE GENOMIC DNA]</scope>
    <source>
        <strain evidence="5">SAOS 153D</strain>
    </source>
</reference>
<feature type="domain" description="Amidohydrolase-related" evidence="2">
    <location>
        <begin position="8"/>
        <end position="280"/>
    </location>
</feature>
<sequence length="281" mass="30677">MQEPAILDSHLHLVRRDRLDYPWLSGAPALDQDWLLETYAEEARRIGIGGAIHMEVDVADARMEDETAWIEELAASGTFPIRGAIAACRPEAVDFPGFLERSAARALVVGFRRVLHVVPDEVSQGDLFRQNIRLLSGPDLPFDLCVLARQLPLAIELVDSAPNTRFVLDHCGVPDIAGGQWDAWARDLAEIAKRPNVSAKISGVVAYGGAGWTLDELTRWVTYTAETFGPDRICWGGDWPVNTLGGGLSTWVAATRAIFAGCSAEERAALYAGNAARIWSL</sequence>
<comment type="caution">
    <text evidence="4">The sequence shown here is derived from an EMBL/GenBank/DDBJ whole genome shotgun (WGS) entry which is preliminary data.</text>
</comment>
<reference evidence="3" key="3">
    <citation type="submission" date="2024-05" db="EMBL/GenBank/DDBJ databases">
        <title>Yangia mangrovi SAOS 153D genome.</title>
        <authorList>
            <person name="Verma A."/>
            <person name="Pal Y."/>
            <person name="Sundharam S."/>
            <person name="Bisht B."/>
            <person name="Srinivasan K."/>
        </authorList>
    </citation>
    <scope>NUCLEOTIDE SEQUENCE</scope>
    <source>
        <strain evidence="3">SAOS 153D</strain>
    </source>
</reference>
<dbReference type="Pfam" id="PF04909">
    <property type="entry name" value="Amidohydro_2"/>
    <property type="match status" value="1"/>
</dbReference>
<organism evidence="4">
    <name type="scientific">Alloyangia mangrovi</name>
    <dbReference type="NCBI Taxonomy" id="1779329"/>
    <lineage>
        <taxon>Bacteria</taxon>
        <taxon>Pseudomonadati</taxon>
        <taxon>Pseudomonadota</taxon>
        <taxon>Alphaproteobacteria</taxon>
        <taxon>Rhodobacterales</taxon>
        <taxon>Roseobacteraceae</taxon>
        <taxon>Alloyangia</taxon>
    </lineage>
</organism>
<gene>
    <name evidence="3" type="ORF">CLG85_001875</name>
    <name evidence="4" type="ORF">CLG85_03560</name>
</gene>
<evidence type="ECO:0000313" key="5">
    <source>
        <dbReference type="Proteomes" id="UP000217448"/>
    </source>
</evidence>
<dbReference type="InterPro" id="IPR006680">
    <property type="entry name" value="Amidohydro-rel"/>
</dbReference>
<keyword evidence="5" id="KW-1185">Reference proteome</keyword>
<dbReference type="PANTHER" id="PTHR43569:SF2">
    <property type="entry name" value="AMIDOHYDROLASE-RELATED DOMAIN-CONTAINING PROTEIN"/>
    <property type="match status" value="1"/>
</dbReference>